<keyword evidence="2" id="KW-1003">Cell membrane</keyword>
<dbReference type="FunFam" id="3.40.50.300:FF:000032">
    <property type="entry name" value="Export ABC transporter ATP-binding protein"/>
    <property type="match status" value="1"/>
</dbReference>
<dbReference type="PROSITE" id="PS00211">
    <property type="entry name" value="ABC_TRANSPORTER_1"/>
    <property type="match status" value="1"/>
</dbReference>
<keyword evidence="2" id="KW-0472">Membrane</keyword>
<dbReference type="SMART" id="SM00382">
    <property type="entry name" value="AAA"/>
    <property type="match status" value="1"/>
</dbReference>
<feature type="domain" description="ABC transporter" evidence="6">
    <location>
        <begin position="10"/>
        <end position="229"/>
    </location>
</feature>
<dbReference type="RefSeq" id="WP_074766607.1">
    <property type="nucleotide sequence ID" value="NZ_FNWO01000004.1"/>
</dbReference>
<keyword evidence="3" id="KW-0547">Nucleotide-binding</keyword>
<dbReference type="InterPro" id="IPR017871">
    <property type="entry name" value="ABC_transporter-like_CS"/>
</dbReference>
<dbReference type="Gene3D" id="3.40.50.300">
    <property type="entry name" value="P-loop containing nucleotide triphosphate hydrolases"/>
    <property type="match status" value="1"/>
</dbReference>
<dbReference type="InterPro" id="IPR017911">
    <property type="entry name" value="MacB-like_ATP-bd"/>
</dbReference>
<keyword evidence="7" id="KW-0449">Lipoprotein</keyword>
<organism evidence="7 8">
    <name type="scientific">Magnetospirillum fulvum</name>
    <name type="common">Rhodospirillum fulvum</name>
    <dbReference type="NCBI Taxonomy" id="1082"/>
    <lineage>
        <taxon>Bacteria</taxon>
        <taxon>Pseudomonadati</taxon>
        <taxon>Pseudomonadota</taxon>
        <taxon>Alphaproteobacteria</taxon>
        <taxon>Rhodospirillales</taxon>
        <taxon>Rhodospirillaceae</taxon>
        <taxon>Magnetospirillum</taxon>
    </lineage>
</organism>
<dbReference type="GO" id="GO:0022857">
    <property type="term" value="F:transmembrane transporter activity"/>
    <property type="evidence" value="ECO:0007669"/>
    <property type="project" value="TreeGrafter"/>
</dbReference>
<evidence type="ECO:0000256" key="3">
    <source>
        <dbReference type="ARBA" id="ARBA00022741"/>
    </source>
</evidence>
<evidence type="ECO:0000313" key="8">
    <source>
        <dbReference type="Proteomes" id="UP000182983"/>
    </source>
</evidence>
<evidence type="ECO:0000256" key="5">
    <source>
        <dbReference type="ARBA" id="ARBA00038388"/>
    </source>
</evidence>
<keyword evidence="1" id="KW-0813">Transport</keyword>
<accession>A0A1H6HDY0</accession>
<evidence type="ECO:0000259" key="6">
    <source>
        <dbReference type="PROSITE" id="PS50893"/>
    </source>
</evidence>
<evidence type="ECO:0000313" key="7">
    <source>
        <dbReference type="EMBL" id="SEH32415.1"/>
    </source>
</evidence>
<dbReference type="InterPro" id="IPR015854">
    <property type="entry name" value="ABC_transpr_LolD-like"/>
</dbReference>
<dbReference type="CDD" id="cd03255">
    <property type="entry name" value="ABC_MJ0796_LolCDE_FtsE"/>
    <property type="match status" value="1"/>
</dbReference>
<keyword evidence="8" id="KW-1185">Reference proteome</keyword>
<dbReference type="GO" id="GO:0098796">
    <property type="term" value="C:membrane protein complex"/>
    <property type="evidence" value="ECO:0007669"/>
    <property type="project" value="UniProtKB-ARBA"/>
</dbReference>
<dbReference type="GO" id="GO:0016887">
    <property type="term" value="F:ATP hydrolysis activity"/>
    <property type="evidence" value="ECO:0007669"/>
    <property type="project" value="InterPro"/>
</dbReference>
<dbReference type="InterPro" id="IPR003593">
    <property type="entry name" value="AAA+_ATPase"/>
</dbReference>
<dbReference type="Proteomes" id="UP000182983">
    <property type="component" value="Unassembled WGS sequence"/>
</dbReference>
<proteinExistence type="inferred from homology"/>
<dbReference type="EMBL" id="FNWO01000004">
    <property type="protein sequence ID" value="SEH32415.1"/>
    <property type="molecule type" value="Genomic_DNA"/>
</dbReference>
<sequence length="229" mass="24693">MSDPSPALALEARALTRELPGPVPVTLVRDIDLTIAPGEFVAVTGPSGSGKSSLLYLLGLLDRPTAGTVLLAGEDTAGSSPDRLADLRLARIGFVFQFHFLLPEFSCLANVEIPIRKLGRLGRAAARRRASELLEQLELGDHRDKLPEQLSGGQRQRVAIARALANDPPLILADEPTGNLDSRTAALVFDIFRDLAHTQGRSVVVVTHDSALAHTADRRIHLVDGRIER</sequence>
<evidence type="ECO:0000256" key="2">
    <source>
        <dbReference type="ARBA" id="ARBA00022519"/>
    </source>
</evidence>
<dbReference type="InterPro" id="IPR003439">
    <property type="entry name" value="ABC_transporter-like_ATP-bd"/>
</dbReference>
<keyword evidence="2" id="KW-0997">Cell inner membrane</keyword>
<dbReference type="PANTHER" id="PTHR24220">
    <property type="entry name" value="IMPORT ATP-BINDING PROTEIN"/>
    <property type="match status" value="1"/>
</dbReference>
<name>A0A1H6HDY0_MAGFU</name>
<dbReference type="PANTHER" id="PTHR24220:SF689">
    <property type="entry name" value="LIPOPROTEIN-RELEASING SYSTEM ATP-BINDING PROTEIN LOLD"/>
    <property type="match status" value="1"/>
</dbReference>
<dbReference type="InterPro" id="IPR027417">
    <property type="entry name" value="P-loop_NTPase"/>
</dbReference>
<dbReference type="GO" id="GO:0005886">
    <property type="term" value="C:plasma membrane"/>
    <property type="evidence" value="ECO:0007669"/>
    <property type="project" value="TreeGrafter"/>
</dbReference>
<gene>
    <name evidence="7" type="ORF">SAMN04244559_01240</name>
</gene>
<dbReference type="SUPFAM" id="SSF52540">
    <property type="entry name" value="P-loop containing nucleoside triphosphate hydrolases"/>
    <property type="match status" value="1"/>
</dbReference>
<protein>
    <submittedName>
        <fullName evidence="7">Lipoprotein-releasing system ATP-binding protein</fullName>
    </submittedName>
</protein>
<evidence type="ECO:0000256" key="4">
    <source>
        <dbReference type="ARBA" id="ARBA00022840"/>
    </source>
</evidence>
<dbReference type="OrthoDB" id="7375490at2"/>
<reference evidence="8" key="1">
    <citation type="submission" date="2016-10" db="EMBL/GenBank/DDBJ databases">
        <authorList>
            <person name="Varghese N."/>
            <person name="Submissions S."/>
        </authorList>
    </citation>
    <scope>NUCLEOTIDE SEQUENCE [LARGE SCALE GENOMIC DNA]</scope>
    <source>
        <strain evidence="8">DSM 13234</strain>
    </source>
</reference>
<dbReference type="PROSITE" id="PS50893">
    <property type="entry name" value="ABC_TRANSPORTER_2"/>
    <property type="match status" value="1"/>
</dbReference>
<dbReference type="AlphaFoldDB" id="A0A1H6HDY0"/>
<dbReference type="GO" id="GO:0005524">
    <property type="term" value="F:ATP binding"/>
    <property type="evidence" value="ECO:0007669"/>
    <property type="project" value="UniProtKB-KW"/>
</dbReference>
<comment type="similarity">
    <text evidence="5">Belongs to the ABC transporter superfamily. Macrolide exporter (TC 3.A.1.122) family.</text>
</comment>
<keyword evidence="4 7" id="KW-0067">ATP-binding</keyword>
<evidence type="ECO:0000256" key="1">
    <source>
        <dbReference type="ARBA" id="ARBA00022448"/>
    </source>
</evidence>
<dbReference type="Pfam" id="PF00005">
    <property type="entry name" value="ABC_tran"/>
    <property type="match status" value="1"/>
</dbReference>